<gene>
    <name evidence="3" type="ORF">HINF_LOCUS68812</name>
    <name evidence="2" type="ORF">HINF_LOCUS750</name>
</gene>
<protein>
    <submittedName>
        <fullName evidence="3">Hypothetical_protein</fullName>
    </submittedName>
</protein>
<reference evidence="2" key="1">
    <citation type="submission" date="2023-06" db="EMBL/GenBank/DDBJ databases">
        <authorList>
            <person name="Kurt Z."/>
        </authorList>
    </citation>
    <scope>NUCLEOTIDE SEQUENCE</scope>
</reference>
<dbReference type="Proteomes" id="UP001642409">
    <property type="component" value="Unassembled WGS sequence"/>
</dbReference>
<dbReference type="AlphaFoldDB" id="A0AA86TAT9"/>
<name>A0AA86TAT9_9EUKA</name>
<evidence type="ECO:0000313" key="2">
    <source>
        <dbReference type="EMBL" id="CAI9913105.1"/>
    </source>
</evidence>
<dbReference type="EMBL" id="CATOUU010000019">
    <property type="protein sequence ID" value="CAI9913105.1"/>
    <property type="molecule type" value="Genomic_DNA"/>
</dbReference>
<dbReference type="EMBL" id="CAXDID020000493">
    <property type="protein sequence ID" value="CAL6097239.1"/>
    <property type="molecule type" value="Genomic_DNA"/>
</dbReference>
<reference evidence="3 4" key="2">
    <citation type="submission" date="2024-07" db="EMBL/GenBank/DDBJ databases">
        <authorList>
            <person name="Akdeniz Z."/>
        </authorList>
    </citation>
    <scope>NUCLEOTIDE SEQUENCE [LARGE SCALE GENOMIC DNA]</scope>
</reference>
<feature type="region of interest" description="Disordered" evidence="1">
    <location>
        <begin position="22"/>
        <end position="46"/>
    </location>
</feature>
<organism evidence="2">
    <name type="scientific">Hexamita inflata</name>
    <dbReference type="NCBI Taxonomy" id="28002"/>
    <lineage>
        <taxon>Eukaryota</taxon>
        <taxon>Metamonada</taxon>
        <taxon>Diplomonadida</taxon>
        <taxon>Hexamitidae</taxon>
        <taxon>Hexamitinae</taxon>
        <taxon>Hexamita</taxon>
    </lineage>
</organism>
<evidence type="ECO:0000256" key="1">
    <source>
        <dbReference type="SAM" id="MobiDB-lite"/>
    </source>
</evidence>
<evidence type="ECO:0000313" key="4">
    <source>
        <dbReference type="Proteomes" id="UP001642409"/>
    </source>
</evidence>
<keyword evidence="4" id="KW-1185">Reference proteome</keyword>
<proteinExistence type="predicted"/>
<comment type="caution">
    <text evidence="2">The sequence shown here is derived from an EMBL/GenBank/DDBJ whole genome shotgun (WGS) entry which is preliminary data.</text>
</comment>
<sequence>MGKVTRGGRAAACPRRTWECRASPTPAENGPGWGRRRENRGLGSPSGLRRLELQARADKEAGYLGWRALGQETAYCMGDEMPWPEDRRRRKPSATSCTVGKFDWIVVRMEVASGAALRERGYLVEPARRASQDQGLSHACQVQANTQVKLRTAHQIS</sequence>
<accession>A0AA86TAT9</accession>
<evidence type="ECO:0000313" key="3">
    <source>
        <dbReference type="EMBL" id="CAL6097239.1"/>
    </source>
</evidence>